<dbReference type="PANTHER" id="PTHR33332">
    <property type="entry name" value="REVERSE TRANSCRIPTASE DOMAIN-CONTAINING PROTEIN"/>
    <property type="match status" value="1"/>
</dbReference>
<keyword evidence="2" id="KW-1185">Reference proteome</keyword>
<gene>
    <name evidence="1" type="ORF">llap_3854</name>
</gene>
<accession>A0A2I0UIH7</accession>
<dbReference type="Proteomes" id="UP000233556">
    <property type="component" value="Unassembled WGS sequence"/>
</dbReference>
<dbReference type="EMBL" id="KZ505739">
    <property type="protein sequence ID" value="PKU45853.1"/>
    <property type="molecule type" value="Genomic_DNA"/>
</dbReference>
<organism evidence="1 2">
    <name type="scientific">Limosa lapponica baueri</name>
    <dbReference type="NCBI Taxonomy" id="1758121"/>
    <lineage>
        <taxon>Eukaryota</taxon>
        <taxon>Metazoa</taxon>
        <taxon>Chordata</taxon>
        <taxon>Craniata</taxon>
        <taxon>Vertebrata</taxon>
        <taxon>Euteleostomi</taxon>
        <taxon>Archelosauria</taxon>
        <taxon>Archosauria</taxon>
        <taxon>Dinosauria</taxon>
        <taxon>Saurischia</taxon>
        <taxon>Theropoda</taxon>
        <taxon>Coelurosauria</taxon>
        <taxon>Aves</taxon>
        <taxon>Neognathae</taxon>
        <taxon>Neoaves</taxon>
        <taxon>Charadriiformes</taxon>
        <taxon>Scolopacidae</taxon>
        <taxon>Limosa</taxon>
    </lineage>
</organism>
<protein>
    <submittedName>
        <fullName evidence="1">Uncharacterized protein</fullName>
    </submittedName>
</protein>
<dbReference type="OrthoDB" id="276744at2759"/>
<name>A0A2I0UIH7_LIMLA</name>
<evidence type="ECO:0000313" key="2">
    <source>
        <dbReference type="Proteomes" id="UP000233556"/>
    </source>
</evidence>
<sequence>MLVNKKLNMSQQCALTAQKANYVLGCVKRSVASRLRDVILPLYSTLVRSHLEYCVQFWSSQHKKDMDLLEQVQRMAMKMIRGLEHLSNEDRLRELRSFSLEKRRFCGDLIGAFQCLKVAYRRDVEGLFTRACSDRTRGNDFKLEKGRFGLDIRKKFFTLRVVKHWNRLPGEVVEAPSLEVFKIRLDGAMSNLV</sequence>
<dbReference type="AlphaFoldDB" id="A0A2I0UIH7"/>
<reference evidence="2" key="2">
    <citation type="submission" date="2017-12" db="EMBL/GenBank/DDBJ databases">
        <title>Genome sequence of the Bar-tailed Godwit (Limosa lapponica baueri).</title>
        <authorList>
            <person name="Lima N.C.B."/>
            <person name="Parody-Merino A.M."/>
            <person name="Battley P.F."/>
            <person name="Fidler A.E."/>
            <person name="Prosdocimi F."/>
        </authorList>
    </citation>
    <scope>NUCLEOTIDE SEQUENCE [LARGE SCALE GENOMIC DNA]</scope>
</reference>
<proteinExistence type="predicted"/>
<reference evidence="2" key="1">
    <citation type="submission" date="2017-11" db="EMBL/GenBank/DDBJ databases">
        <authorList>
            <person name="Lima N.C."/>
            <person name="Parody-Merino A.M."/>
            <person name="Battley P.F."/>
            <person name="Fidler A.E."/>
            <person name="Prosdocimi F."/>
        </authorList>
    </citation>
    <scope>NUCLEOTIDE SEQUENCE [LARGE SCALE GENOMIC DNA]</scope>
</reference>
<evidence type="ECO:0000313" key="1">
    <source>
        <dbReference type="EMBL" id="PKU45853.1"/>
    </source>
</evidence>